<dbReference type="Pfam" id="PF13333">
    <property type="entry name" value="rve_2"/>
    <property type="match status" value="1"/>
</dbReference>
<dbReference type="InterPro" id="IPR012337">
    <property type="entry name" value="RNaseH-like_sf"/>
</dbReference>
<dbReference type="PANTHER" id="PTHR46889">
    <property type="entry name" value="TRANSPOSASE INSF FOR INSERTION SEQUENCE IS3B-RELATED"/>
    <property type="match status" value="1"/>
</dbReference>
<dbReference type="InterPro" id="IPR036397">
    <property type="entry name" value="RNaseH_sf"/>
</dbReference>
<dbReference type="InterPro" id="IPR025948">
    <property type="entry name" value="HTH-like_dom"/>
</dbReference>
<organism evidence="3 4">
    <name type="scientific">Kineosporia mesophila</name>
    <dbReference type="NCBI Taxonomy" id="566012"/>
    <lineage>
        <taxon>Bacteria</taxon>
        <taxon>Bacillati</taxon>
        <taxon>Actinomycetota</taxon>
        <taxon>Actinomycetes</taxon>
        <taxon>Kineosporiales</taxon>
        <taxon>Kineosporiaceae</taxon>
        <taxon>Kineosporia</taxon>
    </lineage>
</organism>
<protein>
    <submittedName>
        <fullName evidence="3">IS3 family transposase</fullName>
    </submittedName>
</protein>
<dbReference type="Gene3D" id="3.30.420.10">
    <property type="entry name" value="Ribonuclease H-like superfamily/Ribonuclease H"/>
    <property type="match status" value="1"/>
</dbReference>
<dbReference type="Pfam" id="PF13276">
    <property type="entry name" value="HTH_21"/>
    <property type="match status" value="1"/>
</dbReference>
<dbReference type="Proteomes" id="UP001501074">
    <property type="component" value="Unassembled WGS sequence"/>
</dbReference>
<gene>
    <name evidence="3" type="ORF">GCM10022223_47350</name>
</gene>
<comment type="caution">
    <text evidence="3">The sequence shown here is derived from an EMBL/GenBank/DDBJ whole genome shotgun (WGS) entry which is preliminary data.</text>
</comment>
<evidence type="ECO:0000313" key="4">
    <source>
        <dbReference type="Proteomes" id="UP001501074"/>
    </source>
</evidence>
<evidence type="ECO:0000313" key="3">
    <source>
        <dbReference type="EMBL" id="GAA3624795.1"/>
    </source>
</evidence>
<comment type="function">
    <text evidence="1">Involved in the transposition of the insertion sequence.</text>
</comment>
<sequence length="240" mass="27146">MTFTEFEGRYGYRRIHEALIRRGHLCGPELVRSLMRELDLVPCQPRCSRRGTTRQAEKFADIPDLVNRDFSADVPGQKLVGDITYVRTWEGWLYVALVIGCCTRKIVGWAMDDNYKTPLIQAAVAMAARSLNLPPGAVFHSDRGSNYTSDDFAATLGNLGLKQSVGRTGICYDNSLAESTNGALKVELVNREEYPTRAYATKEIARYIELFFNTRRFHSYLGYQTPQEAMDEYYAADRAA</sequence>
<evidence type="ECO:0000256" key="1">
    <source>
        <dbReference type="ARBA" id="ARBA00002286"/>
    </source>
</evidence>
<dbReference type="EMBL" id="BAAAZO010000009">
    <property type="protein sequence ID" value="GAA3624795.1"/>
    <property type="molecule type" value="Genomic_DNA"/>
</dbReference>
<feature type="domain" description="Integrase catalytic" evidence="2">
    <location>
        <begin position="71"/>
        <end position="234"/>
    </location>
</feature>
<keyword evidence="4" id="KW-1185">Reference proteome</keyword>
<evidence type="ECO:0000259" key="2">
    <source>
        <dbReference type="PROSITE" id="PS50994"/>
    </source>
</evidence>
<dbReference type="PROSITE" id="PS50994">
    <property type="entry name" value="INTEGRASE"/>
    <property type="match status" value="1"/>
</dbReference>
<reference evidence="4" key="1">
    <citation type="journal article" date="2019" name="Int. J. Syst. Evol. Microbiol.">
        <title>The Global Catalogue of Microorganisms (GCM) 10K type strain sequencing project: providing services to taxonomists for standard genome sequencing and annotation.</title>
        <authorList>
            <consortium name="The Broad Institute Genomics Platform"/>
            <consortium name="The Broad Institute Genome Sequencing Center for Infectious Disease"/>
            <person name="Wu L."/>
            <person name="Ma J."/>
        </authorList>
    </citation>
    <scope>NUCLEOTIDE SEQUENCE [LARGE SCALE GENOMIC DNA]</scope>
    <source>
        <strain evidence="4">JCM 16902</strain>
    </source>
</reference>
<name>A0ABP7A4M5_9ACTN</name>
<accession>A0ABP7A4M5</accession>
<proteinExistence type="predicted"/>
<dbReference type="SUPFAM" id="SSF53098">
    <property type="entry name" value="Ribonuclease H-like"/>
    <property type="match status" value="1"/>
</dbReference>
<dbReference type="InterPro" id="IPR050900">
    <property type="entry name" value="Transposase_IS3/IS150/IS904"/>
</dbReference>
<dbReference type="InterPro" id="IPR048020">
    <property type="entry name" value="Transpos_IS3"/>
</dbReference>
<dbReference type="Pfam" id="PF00665">
    <property type="entry name" value="rve"/>
    <property type="match status" value="1"/>
</dbReference>
<dbReference type="NCBIfam" id="NF033516">
    <property type="entry name" value="transpos_IS3"/>
    <property type="match status" value="1"/>
</dbReference>
<dbReference type="InterPro" id="IPR001584">
    <property type="entry name" value="Integrase_cat-core"/>
</dbReference>
<dbReference type="PANTHER" id="PTHR46889:SF4">
    <property type="entry name" value="TRANSPOSASE INSO FOR INSERTION SEQUENCE ELEMENT IS911B-RELATED"/>
    <property type="match status" value="1"/>
</dbReference>